<sequence length="358" mass="41415">MLGNIQSKLFGGRVIKTGIAVFLTVIMCNLFDIPTIFAVIAAIVTIEPTAHDSLRKGIVRFFASSIGSAYSMTLTSFFDHSPVSYALSAMLTIVSCQKLRLEAGTLVATITAVAMIPITETHYLEAFLTRLATTSVGITVSTFVNFFILPPNYTHFITKQMNSLFHEAADLLEQRAKELIGDSKGYRATVRNFDKLTKDLNKALTFIQYQQQDWKYHRHTKKEMRQFHRDQKKLTILQQITYHLGNLIYVKTAPTEWTTDEKEKLCAAFKSIISILRNYCRYIPFEHYQLIEQLDQQFWNIKEDLTYHKPKKYHHHFSPKSIILFEILSIHDMIEELESICHHELPQKSKDHIYNNKN</sequence>
<dbReference type="PANTHER" id="PTHR30509:SF9">
    <property type="entry name" value="MULTIDRUG RESISTANCE PROTEIN MDTO"/>
    <property type="match status" value="1"/>
</dbReference>
<feature type="transmembrane region" description="Helical" evidence="6">
    <location>
        <begin position="131"/>
        <end position="149"/>
    </location>
</feature>
<dbReference type="EMBL" id="JAUSTR010000008">
    <property type="protein sequence ID" value="MDQ0162987.1"/>
    <property type="molecule type" value="Genomic_DNA"/>
</dbReference>
<evidence type="ECO:0000256" key="6">
    <source>
        <dbReference type="SAM" id="Phobius"/>
    </source>
</evidence>
<dbReference type="RefSeq" id="WP_419152219.1">
    <property type="nucleotide sequence ID" value="NZ_JAUSTR010000008.1"/>
</dbReference>
<gene>
    <name evidence="7" type="ORF">J2S06_002064</name>
</gene>
<protein>
    <submittedName>
        <fullName evidence="7">Uncharacterized membrane protein YgaE (UPF0421/DUF939 family)</fullName>
    </submittedName>
</protein>
<feature type="transmembrane region" description="Helical" evidence="6">
    <location>
        <begin position="99"/>
        <end position="119"/>
    </location>
</feature>
<reference evidence="7 8" key="1">
    <citation type="submission" date="2023-07" db="EMBL/GenBank/DDBJ databases">
        <title>Genomic Encyclopedia of Type Strains, Phase IV (KMG-IV): sequencing the most valuable type-strain genomes for metagenomic binning, comparative biology and taxonomic classification.</title>
        <authorList>
            <person name="Goeker M."/>
        </authorList>
    </citation>
    <scope>NUCLEOTIDE SEQUENCE [LARGE SCALE GENOMIC DNA]</scope>
    <source>
        <strain evidence="7 8">DSM 19092</strain>
    </source>
</reference>
<dbReference type="Pfam" id="PF06081">
    <property type="entry name" value="ArAE_1"/>
    <property type="match status" value="1"/>
</dbReference>
<comment type="subcellular location">
    <subcellularLocation>
        <location evidence="1">Cell membrane</location>
        <topology evidence="1">Multi-pass membrane protein</topology>
    </subcellularLocation>
</comment>
<accession>A0ABT9VPR8</accession>
<feature type="transmembrane region" description="Helical" evidence="6">
    <location>
        <begin position="21"/>
        <end position="46"/>
    </location>
</feature>
<evidence type="ECO:0000313" key="7">
    <source>
        <dbReference type="EMBL" id="MDQ0162987.1"/>
    </source>
</evidence>
<feature type="transmembrane region" description="Helical" evidence="6">
    <location>
        <begin position="58"/>
        <end position="78"/>
    </location>
</feature>
<dbReference type="InterPro" id="IPR010343">
    <property type="entry name" value="ArAE_1"/>
</dbReference>
<keyword evidence="5 6" id="KW-0472">Membrane</keyword>
<keyword evidence="4 6" id="KW-1133">Transmembrane helix</keyword>
<dbReference type="Proteomes" id="UP001225646">
    <property type="component" value="Unassembled WGS sequence"/>
</dbReference>
<keyword evidence="3 6" id="KW-0812">Transmembrane</keyword>
<proteinExistence type="predicted"/>
<evidence type="ECO:0000256" key="5">
    <source>
        <dbReference type="ARBA" id="ARBA00023136"/>
    </source>
</evidence>
<evidence type="ECO:0000256" key="3">
    <source>
        <dbReference type="ARBA" id="ARBA00022692"/>
    </source>
</evidence>
<evidence type="ECO:0000256" key="2">
    <source>
        <dbReference type="ARBA" id="ARBA00022475"/>
    </source>
</evidence>
<organism evidence="7 8">
    <name type="scientific">Aeribacillus alveayuensis</name>
    <dbReference type="NCBI Taxonomy" id="279215"/>
    <lineage>
        <taxon>Bacteria</taxon>
        <taxon>Bacillati</taxon>
        <taxon>Bacillota</taxon>
        <taxon>Bacilli</taxon>
        <taxon>Bacillales</taxon>
        <taxon>Bacillaceae</taxon>
        <taxon>Aeribacillus</taxon>
    </lineage>
</organism>
<evidence type="ECO:0000256" key="4">
    <source>
        <dbReference type="ARBA" id="ARBA00022989"/>
    </source>
</evidence>
<name>A0ABT9VPR8_9BACI</name>
<evidence type="ECO:0000313" key="8">
    <source>
        <dbReference type="Proteomes" id="UP001225646"/>
    </source>
</evidence>
<comment type="caution">
    <text evidence="7">The sequence shown here is derived from an EMBL/GenBank/DDBJ whole genome shotgun (WGS) entry which is preliminary data.</text>
</comment>
<dbReference type="PANTHER" id="PTHR30509">
    <property type="entry name" value="P-HYDROXYBENZOIC ACID EFFLUX PUMP SUBUNIT-RELATED"/>
    <property type="match status" value="1"/>
</dbReference>
<keyword evidence="8" id="KW-1185">Reference proteome</keyword>
<keyword evidence="2" id="KW-1003">Cell membrane</keyword>
<evidence type="ECO:0000256" key="1">
    <source>
        <dbReference type="ARBA" id="ARBA00004651"/>
    </source>
</evidence>